<sequence length="451" mass="48856">MPDNNWQVQNGVSSTSIATSDNLEEAMWQLKIQTQEGQDGVASNPASYPDRPGEPDCIYYLRTGLCGYGTNCRFNHPVYSGQAAQHRGELPERAGQQDCQYFMKTGTCKFGATCKYNHPRDRHDAGQILLNILGLPMRQEEKACPYYMRTGNCKFGIACKFNHPQPAAALGAILPVTGPTAYGSTGSSVTPSSGLPYAGGLPTWSLPRGPAISGQSMQGGPQAYMPVVLSSSQGLLPAQPGWSTYMGTMTPVSSTNVLGSHLVYTSKQGESGANGQIHSPSLAQYPERPEQPECQYYMKTGRCKFGPSCKYHHPRDKIAPLATNSMSPYGLPLRPGQAVCTYYSLYGICKYGAACKFDHPMAGFYNCGVSVPSLSIPDSSIIPYQRNSLPSQSPETSPSKSSRLPDQMKAEEINVKQQDQNTKSPEDPKQDSLSSTNPKSSSLEPLNDLSE</sequence>
<dbReference type="InterPro" id="IPR050974">
    <property type="entry name" value="Plant_ZF_CCCH"/>
</dbReference>
<feature type="domain" description="C3H1-type" evidence="7">
    <location>
        <begin position="138"/>
        <end position="166"/>
    </location>
</feature>
<feature type="domain" description="C3H1-type" evidence="7">
    <location>
        <begin position="334"/>
        <end position="362"/>
    </location>
</feature>
<feature type="zinc finger region" description="C3H1-type" evidence="5">
    <location>
        <begin position="51"/>
        <end position="79"/>
    </location>
</feature>
<dbReference type="SUPFAM" id="SSF90229">
    <property type="entry name" value="CCCH zinc finger"/>
    <property type="match status" value="5"/>
</dbReference>
<feature type="zinc finger region" description="C3H1-type" evidence="5">
    <location>
        <begin position="334"/>
        <end position="362"/>
    </location>
</feature>
<feature type="region of interest" description="Disordered" evidence="6">
    <location>
        <begin position="382"/>
        <end position="451"/>
    </location>
</feature>
<accession>A0AA42AWF7</accession>
<evidence type="ECO:0000256" key="5">
    <source>
        <dbReference type="PROSITE-ProRule" id="PRU00723"/>
    </source>
</evidence>
<feature type="domain" description="C3H1-type" evidence="7">
    <location>
        <begin position="51"/>
        <end position="79"/>
    </location>
</feature>
<keyword evidence="2 5" id="KW-0863">Zinc-finger</keyword>
<evidence type="ECO:0000313" key="8">
    <source>
        <dbReference type="EMBL" id="MCL7033353.1"/>
    </source>
</evidence>
<keyword evidence="3 5" id="KW-0862">Zinc</keyword>
<evidence type="ECO:0000256" key="3">
    <source>
        <dbReference type="ARBA" id="ARBA00022833"/>
    </source>
</evidence>
<feature type="domain" description="C3H1-type" evidence="7">
    <location>
        <begin position="288"/>
        <end position="316"/>
    </location>
</feature>
<evidence type="ECO:0000256" key="1">
    <source>
        <dbReference type="ARBA" id="ARBA00022723"/>
    </source>
</evidence>
<keyword evidence="4" id="KW-0238">DNA-binding</keyword>
<feature type="zinc finger region" description="C3H1-type" evidence="5">
    <location>
        <begin position="93"/>
        <end position="121"/>
    </location>
</feature>
<comment type="caution">
    <text evidence="9">The sequence shown here is derived from an EMBL/GenBank/DDBJ whole genome shotgun (WGS) entry which is preliminary data.</text>
</comment>
<evidence type="ECO:0000313" key="10">
    <source>
        <dbReference type="Proteomes" id="UP001177140"/>
    </source>
</evidence>
<feature type="domain" description="C3H1-type" evidence="7">
    <location>
        <begin position="93"/>
        <end position="121"/>
    </location>
</feature>
<dbReference type="PANTHER" id="PTHR12506">
    <property type="entry name" value="PROTEIN PHOSPHATASE RELATED"/>
    <property type="match status" value="1"/>
</dbReference>
<dbReference type="InterPro" id="IPR036855">
    <property type="entry name" value="Znf_CCCH_sf"/>
</dbReference>
<evidence type="ECO:0000256" key="4">
    <source>
        <dbReference type="ARBA" id="ARBA00023125"/>
    </source>
</evidence>
<dbReference type="Gene3D" id="4.10.1000.10">
    <property type="entry name" value="Zinc finger, CCCH-type"/>
    <property type="match status" value="1"/>
</dbReference>
<dbReference type="EMBL" id="JAJJMA010133614">
    <property type="protein sequence ID" value="MCL7033353.1"/>
    <property type="molecule type" value="Genomic_DNA"/>
</dbReference>
<dbReference type="PROSITE" id="PS50103">
    <property type="entry name" value="ZF_C3H1"/>
    <property type="match status" value="5"/>
</dbReference>
<feature type="compositionally biased region" description="Low complexity" evidence="6">
    <location>
        <begin position="432"/>
        <end position="442"/>
    </location>
</feature>
<dbReference type="Proteomes" id="UP001177140">
    <property type="component" value="Unassembled WGS sequence"/>
</dbReference>
<evidence type="ECO:0000259" key="7">
    <source>
        <dbReference type="PROSITE" id="PS50103"/>
    </source>
</evidence>
<feature type="zinc finger region" description="C3H1-type" evidence="5">
    <location>
        <begin position="288"/>
        <end position="316"/>
    </location>
</feature>
<protein>
    <recommendedName>
        <fullName evidence="7">C3H1-type domain-containing protein</fullName>
    </recommendedName>
</protein>
<reference evidence="9" key="1">
    <citation type="submission" date="2022-03" db="EMBL/GenBank/DDBJ databases">
        <title>A functionally conserved STORR gene fusion in Papaver species that diverged 16.8 million years ago.</title>
        <authorList>
            <person name="Catania T."/>
        </authorList>
    </citation>
    <scope>NUCLEOTIDE SEQUENCE</scope>
    <source>
        <strain evidence="9">S-191538</strain>
    </source>
</reference>
<dbReference type="EMBL" id="JAJJMA010242378">
    <property type="protein sequence ID" value="MCL7043062.1"/>
    <property type="molecule type" value="Genomic_DNA"/>
</dbReference>
<dbReference type="GO" id="GO:0008270">
    <property type="term" value="F:zinc ion binding"/>
    <property type="evidence" value="ECO:0007669"/>
    <property type="project" value="UniProtKB-KW"/>
</dbReference>
<evidence type="ECO:0000256" key="2">
    <source>
        <dbReference type="ARBA" id="ARBA00022771"/>
    </source>
</evidence>
<dbReference type="Gene3D" id="3.30.1370.210">
    <property type="match status" value="1"/>
</dbReference>
<dbReference type="Gene3D" id="2.30.30.1190">
    <property type="match status" value="1"/>
</dbReference>
<name>A0AA42AWF7_PAPNU</name>
<keyword evidence="1 5" id="KW-0479">Metal-binding</keyword>
<dbReference type="GO" id="GO:0003729">
    <property type="term" value="F:mRNA binding"/>
    <property type="evidence" value="ECO:0007669"/>
    <property type="project" value="TreeGrafter"/>
</dbReference>
<feature type="zinc finger region" description="C3H1-type" evidence="5">
    <location>
        <begin position="138"/>
        <end position="166"/>
    </location>
</feature>
<dbReference type="AlphaFoldDB" id="A0AA42AWF7"/>
<gene>
    <name evidence="8" type="ORF">MKW94_008755</name>
    <name evidence="9" type="ORF">MKW94_011461</name>
</gene>
<feature type="compositionally biased region" description="Low complexity" evidence="6">
    <location>
        <begin position="390"/>
        <end position="402"/>
    </location>
</feature>
<proteinExistence type="predicted"/>
<evidence type="ECO:0000313" key="9">
    <source>
        <dbReference type="EMBL" id="MCL7043062.1"/>
    </source>
</evidence>
<dbReference type="InterPro" id="IPR000571">
    <property type="entry name" value="Znf_CCCH"/>
</dbReference>
<organism evidence="9 10">
    <name type="scientific">Papaver nudicaule</name>
    <name type="common">Iceland poppy</name>
    <dbReference type="NCBI Taxonomy" id="74823"/>
    <lineage>
        <taxon>Eukaryota</taxon>
        <taxon>Viridiplantae</taxon>
        <taxon>Streptophyta</taxon>
        <taxon>Embryophyta</taxon>
        <taxon>Tracheophyta</taxon>
        <taxon>Spermatophyta</taxon>
        <taxon>Magnoliopsida</taxon>
        <taxon>Ranunculales</taxon>
        <taxon>Papaveraceae</taxon>
        <taxon>Papaveroideae</taxon>
        <taxon>Papaver</taxon>
    </lineage>
</organism>
<dbReference type="Pfam" id="PF00642">
    <property type="entry name" value="zf-CCCH"/>
    <property type="match status" value="5"/>
</dbReference>
<keyword evidence="10" id="KW-1185">Reference proteome</keyword>
<dbReference type="GO" id="GO:0003677">
    <property type="term" value="F:DNA binding"/>
    <property type="evidence" value="ECO:0007669"/>
    <property type="project" value="UniProtKB-KW"/>
</dbReference>
<evidence type="ECO:0000256" key="6">
    <source>
        <dbReference type="SAM" id="MobiDB-lite"/>
    </source>
</evidence>
<dbReference type="PANTHER" id="PTHR12506:SF50">
    <property type="entry name" value="ZINC FINGER CCCH DOMAIN-CONTAINING PROTEIN 26"/>
    <property type="match status" value="1"/>
</dbReference>
<dbReference type="SMART" id="SM00356">
    <property type="entry name" value="ZnF_C3H1"/>
    <property type="match status" value="5"/>
</dbReference>